<organism evidence="2 3">
    <name type="scientific">Streptomyces crystallinus</name>
    <dbReference type="NCBI Taxonomy" id="68191"/>
    <lineage>
        <taxon>Bacteria</taxon>
        <taxon>Bacillati</taxon>
        <taxon>Actinomycetota</taxon>
        <taxon>Actinomycetes</taxon>
        <taxon>Kitasatosporales</taxon>
        <taxon>Streptomycetaceae</taxon>
        <taxon>Streptomyces</taxon>
    </lineage>
</organism>
<dbReference type="RefSeq" id="WP_344073258.1">
    <property type="nucleotide sequence ID" value="NZ_BAAACA010000014.1"/>
</dbReference>
<dbReference type="EMBL" id="BAAACA010000014">
    <property type="protein sequence ID" value="GAA0593755.1"/>
    <property type="molecule type" value="Genomic_DNA"/>
</dbReference>
<keyword evidence="1" id="KW-0732">Signal</keyword>
<sequence>MKAFRHLARVAAAAVVTLALATGGSVDVQAANGALHYVNVNGDDFTTQNPASGECFLLVSGAVHIDNGTGSVAIVYSDHGCEDVLGSPLAPHSSRGFGQPVPHSVKFA</sequence>
<feature type="signal peptide" evidence="1">
    <location>
        <begin position="1"/>
        <end position="21"/>
    </location>
</feature>
<feature type="chain" id="PRO_5045116514" description="Secreted protein" evidence="1">
    <location>
        <begin position="22"/>
        <end position="108"/>
    </location>
</feature>
<proteinExistence type="predicted"/>
<accession>A0ABP3QT87</accession>
<keyword evidence="3" id="KW-1185">Reference proteome</keyword>
<evidence type="ECO:0000313" key="3">
    <source>
        <dbReference type="Proteomes" id="UP001500668"/>
    </source>
</evidence>
<name>A0ABP3QT87_9ACTN</name>
<dbReference type="Proteomes" id="UP001500668">
    <property type="component" value="Unassembled WGS sequence"/>
</dbReference>
<evidence type="ECO:0000256" key="1">
    <source>
        <dbReference type="SAM" id="SignalP"/>
    </source>
</evidence>
<evidence type="ECO:0000313" key="2">
    <source>
        <dbReference type="EMBL" id="GAA0593755.1"/>
    </source>
</evidence>
<reference evidence="3" key="1">
    <citation type="journal article" date="2019" name="Int. J. Syst. Evol. Microbiol.">
        <title>The Global Catalogue of Microorganisms (GCM) 10K type strain sequencing project: providing services to taxonomists for standard genome sequencing and annotation.</title>
        <authorList>
            <consortium name="The Broad Institute Genomics Platform"/>
            <consortium name="The Broad Institute Genome Sequencing Center for Infectious Disease"/>
            <person name="Wu L."/>
            <person name="Ma J."/>
        </authorList>
    </citation>
    <scope>NUCLEOTIDE SEQUENCE [LARGE SCALE GENOMIC DNA]</scope>
    <source>
        <strain evidence="3">JCM 5067</strain>
    </source>
</reference>
<protein>
    <recommendedName>
        <fullName evidence="4">Secreted protein</fullName>
    </recommendedName>
</protein>
<gene>
    <name evidence="2" type="ORF">GCM10010394_23870</name>
</gene>
<comment type="caution">
    <text evidence="2">The sequence shown here is derived from an EMBL/GenBank/DDBJ whole genome shotgun (WGS) entry which is preliminary data.</text>
</comment>
<evidence type="ECO:0008006" key="4">
    <source>
        <dbReference type="Google" id="ProtNLM"/>
    </source>
</evidence>